<sequence length="696" mass="76129">MKKWNVLPCDWKAAEALAQRYQVPAAMGALLQTRGLTGPEQIEAMFGSEISLSDPMQMVDMDRAVERVWRAVNGFEKITVYGDYDADGVTSTAMLYSYLESNGADVTYYIPEREREGYGLNVAALDQLHQQGTQLIITVDNGISSVEEVAYAAQLGMDVVVTDHHRPREVLPAACAVVDPHRLDCPSPFKDFAGVGVAFKLIMALEGPDCDLTGLLENYADLVAIGTIGDVVPLLGENRVLVRAGLPHLSWSDRLGLRALLENASLDNRELTAANVAFGIVPRINATGRIASPDRAVRLLLSEDPEEAAGLAGDVCDCNDYRRQIESDIFERVLEELEKDPQRLYDRVLVVAGENWHPGVIGIVSARITERFGKPSILISVNGAEAKGSGRSIEGFSLFEAVCSCSDLLTKFGGHPMAAGLSLRPENIERFRERINAYAAAHTPQMPMPTLTIDCILQPEQLTLEVTRSVKLLEPFGTGNPAPLFGLFGVRLQDITPVGGGKHLRLTVVKGNYAVRCMRFGVSLEMFPYAAGDLLDLAVTLDAKPFNGKETLSIIVRDCKPSGMDGASVLTGVQVYEKWMRNESMTKQEVDSLTPTREEFANVYRFLRAKNGYEGPEEVLFYRTCASPGGNMGKLLTMLDVLSEHGLTSQQRSGGVCKLTLKPVQRKVNLFDSKILAGLRALQKEGEPYGGETQNL</sequence>
<dbReference type="NCBIfam" id="TIGR00644">
    <property type="entry name" value="recJ"/>
    <property type="match status" value="1"/>
</dbReference>
<dbReference type="InterPro" id="IPR051673">
    <property type="entry name" value="SSDNA_exonuclease_RecJ"/>
</dbReference>
<dbReference type="InterPro" id="IPR001667">
    <property type="entry name" value="DDH_dom"/>
</dbReference>
<name>A0ABS9MG97_9FIRM</name>
<feature type="domain" description="RecJ OB" evidence="8">
    <location>
        <begin position="453"/>
        <end position="558"/>
    </location>
</feature>
<keyword evidence="4" id="KW-0378">Hydrolase</keyword>
<comment type="caution">
    <text evidence="9">The sequence shown here is derived from an EMBL/GenBank/DDBJ whole genome shotgun (WGS) entry which is preliminary data.</text>
</comment>
<dbReference type="GO" id="GO:0004527">
    <property type="term" value="F:exonuclease activity"/>
    <property type="evidence" value="ECO:0007669"/>
    <property type="project" value="UniProtKB-KW"/>
</dbReference>
<gene>
    <name evidence="9" type="primary">recJ</name>
    <name evidence="9" type="ORF">L0P57_02520</name>
</gene>
<comment type="similarity">
    <text evidence="1">Belongs to the RecJ family.</text>
</comment>
<keyword evidence="10" id="KW-1185">Reference proteome</keyword>
<evidence type="ECO:0000256" key="3">
    <source>
        <dbReference type="ARBA" id="ARBA00022722"/>
    </source>
</evidence>
<dbReference type="PANTHER" id="PTHR30255">
    <property type="entry name" value="SINGLE-STRANDED-DNA-SPECIFIC EXONUCLEASE RECJ"/>
    <property type="match status" value="1"/>
</dbReference>
<evidence type="ECO:0000313" key="10">
    <source>
        <dbReference type="Proteomes" id="UP001298681"/>
    </source>
</evidence>
<dbReference type="Proteomes" id="UP001298681">
    <property type="component" value="Unassembled WGS sequence"/>
</dbReference>
<feature type="domain" description="DDH" evidence="6">
    <location>
        <begin position="77"/>
        <end position="227"/>
    </location>
</feature>
<dbReference type="Pfam" id="PF01368">
    <property type="entry name" value="DHH"/>
    <property type="match status" value="1"/>
</dbReference>
<dbReference type="InterPro" id="IPR041122">
    <property type="entry name" value="RecJ_OB"/>
</dbReference>
<evidence type="ECO:0000259" key="7">
    <source>
        <dbReference type="Pfam" id="PF02272"/>
    </source>
</evidence>
<accession>A0ABS9MG97</accession>
<dbReference type="InterPro" id="IPR004610">
    <property type="entry name" value="RecJ"/>
</dbReference>
<evidence type="ECO:0000256" key="1">
    <source>
        <dbReference type="ARBA" id="ARBA00005915"/>
    </source>
</evidence>
<feature type="domain" description="DHHA1" evidence="7">
    <location>
        <begin position="347"/>
        <end position="440"/>
    </location>
</feature>
<dbReference type="Pfam" id="PF17768">
    <property type="entry name" value="RecJ_OB"/>
    <property type="match status" value="1"/>
</dbReference>
<dbReference type="Pfam" id="PF02272">
    <property type="entry name" value="DHHA1"/>
    <property type="match status" value="1"/>
</dbReference>
<keyword evidence="3" id="KW-0540">Nuclease</keyword>
<protein>
    <recommendedName>
        <fullName evidence="2">Single-stranded-DNA-specific exonuclease RecJ</fullName>
    </recommendedName>
</protein>
<dbReference type="Gene3D" id="3.10.310.30">
    <property type="match status" value="1"/>
</dbReference>
<reference evidence="9 10" key="1">
    <citation type="submission" date="2022-01" db="EMBL/GenBank/DDBJ databases">
        <title>Collection of gut derived symbiotic bacterial strains cultured from healthy donors.</title>
        <authorList>
            <person name="Lin H."/>
            <person name="Kohout C."/>
            <person name="Waligurski E."/>
            <person name="Pamer E.G."/>
        </authorList>
    </citation>
    <scope>NUCLEOTIDE SEQUENCE [LARGE SCALE GENOMIC DNA]</scope>
    <source>
        <strain evidence="9 10">DFI.7.58</strain>
    </source>
</reference>
<dbReference type="Gene3D" id="3.90.1640.30">
    <property type="match status" value="1"/>
</dbReference>
<proteinExistence type="inferred from homology"/>
<dbReference type="SUPFAM" id="SSF64182">
    <property type="entry name" value="DHH phosphoesterases"/>
    <property type="match status" value="1"/>
</dbReference>
<evidence type="ECO:0000256" key="5">
    <source>
        <dbReference type="ARBA" id="ARBA00022839"/>
    </source>
</evidence>
<evidence type="ECO:0000259" key="6">
    <source>
        <dbReference type="Pfam" id="PF01368"/>
    </source>
</evidence>
<evidence type="ECO:0000313" key="9">
    <source>
        <dbReference type="EMBL" id="MCG4609820.1"/>
    </source>
</evidence>
<evidence type="ECO:0000256" key="2">
    <source>
        <dbReference type="ARBA" id="ARBA00019841"/>
    </source>
</evidence>
<evidence type="ECO:0000256" key="4">
    <source>
        <dbReference type="ARBA" id="ARBA00022801"/>
    </source>
</evidence>
<evidence type="ECO:0000259" key="8">
    <source>
        <dbReference type="Pfam" id="PF17768"/>
    </source>
</evidence>
<dbReference type="InterPro" id="IPR003156">
    <property type="entry name" value="DHHA1_dom"/>
</dbReference>
<organism evidence="9 10">
    <name type="scientific">Anaeromassilibacillus senegalensis</name>
    <dbReference type="NCBI Taxonomy" id="1673717"/>
    <lineage>
        <taxon>Bacteria</taxon>
        <taxon>Bacillati</taxon>
        <taxon>Bacillota</taxon>
        <taxon>Clostridia</taxon>
        <taxon>Eubacteriales</taxon>
        <taxon>Acutalibacteraceae</taxon>
        <taxon>Anaeromassilibacillus</taxon>
    </lineage>
</organism>
<dbReference type="InterPro" id="IPR038763">
    <property type="entry name" value="DHH_sf"/>
</dbReference>
<dbReference type="PANTHER" id="PTHR30255:SF2">
    <property type="entry name" value="SINGLE-STRANDED-DNA-SPECIFIC EXONUCLEASE RECJ"/>
    <property type="match status" value="1"/>
</dbReference>
<dbReference type="RefSeq" id="WP_237966374.1">
    <property type="nucleotide sequence ID" value="NZ_JAKNHQ010000002.1"/>
</dbReference>
<dbReference type="EMBL" id="JAKNHQ010000002">
    <property type="protein sequence ID" value="MCG4609820.1"/>
    <property type="molecule type" value="Genomic_DNA"/>
</dbReference>
<keyword evidence="5 9" id="KW-0269">Exonuclease</keyword>